<evidence type="ECO:0000259" key="1">
    <source>
        <dbReference type="Pfam" id="PF01521"/>
    </source>
</evidence>
<proteinExistence type="predicted"/>
<dbReference type="EMBL" id="JAVGVR010000001">
    <property type="protein sequence ID" value="MDQ6600009.1"/>
    <property type="molecule type" value="Genomic_DNA"/>
</dbReference>
<gene>
    <name evidence="3" type="ORF">E2K98_10830</name>
    <name evidence="2" type="ORF">RCG21_27320</name>
</gene>
<name>A0A4R5VRM3_9BACI</name>
<dbReference type="Pfam" id="PF01521">
    <property type="entry name" value="Fe-S_biosyn"/>
    <property type="match status" value="1"/>
</dbReference>
<reference evidence="2" key="2">
    <citation type="submission" date="2023-08" db="EMBL/GenBank/DDBJ databases">
        <title>Nitrogen cycling bacteria in agricultural field soils.</title>
        <authorList>
            <person name="Jang J."/>
        </authorList>
    </citation>
    <scope>NUCLEOTIDE SEQUENCE</scope>
    <source>
        <strain evidence="2">PS3-36</strain>
    </source>
</reference>
<keyword evidence="5" id="KW-1185">Reference proteome</keyword>
<reference evidence="3 4" key="1">
    <citation type="submission" date="2019-03" db="EMBL/GenBank/DDBJ databases">
        <title>Bacillus niacini sp. nov. a Nicotinate-Metabolizing Mesophile Isolated from Soil.</title>
        <authorList>
            <person name="Zhang G."/>
        </authorList>
    </citation>
    <scope>NUCLEOTIDE SEQUENCE [LARGE SCALE GENOMIC DNA]</scope>
    <source>
        <strain evidence="3 4">WN066</strain>
    </source>
</reference>
<evidence type="ECO:0000313" key="2">
    <source>
        <dbReference type="EMBL" id="MDQ6600009.1"/>
    </source>
</evidence>
<dbReference type="InterPro" id="IPR035903">
    <property type="entry name" value="HesB-like_dom_sf"/>
</dbReference>
<sequence length="101" mass="11431">MKLKVTEAAIDKLKELIETEGRSPRIDADVTGGCGMSVKFSIVFDESRRNDLCIEMEGIQIRLDRFTKRYLDEETEIDYQVEQGFLVGDSFTSSACAIEID</sequence>
<dbReference type="SUPFAM" id="SSF89360">
    <property type="entry name" value="HesB-like domain"/>
    <property type="match status" value="1"/>
</dbReference>
<dbReference type="Proteomes" id="UP000295132">
    <property type="component" value="Unassembled WGS sequence"/>
</dbReference>
<evidence type="ECO:0000313" key="3">
    <source>
        <dbReference type="EMBL" id="TDK61388.1"/>
    </source>
</evidence>
<accession>A0A4R5VRM3</accession>
<dbReference type="AlphaFoldDB" id="A0A4R5VRM3"/>
<evidence type="ECO:0000313" key="5">
    <source>
        <dbReference type="Proteomes" id="UP001178888"/>
    </source>
</evidence>
<organism evidence="3 4">
    <name type="scientific">Bacillus salipaludis</name>
    <dbReference type="NCBI Taxonomy" id="2547811"/>
    <lineage>
        <taxon>Bacteria</taxon>
        <taxon>Bacillati</taxon>
        <taxon>Bacillota</taxon>
        <taxon>Bacilli</taxon>
        <taxon>Bacillales</taxon>
        <taxon>Bacillaceae</taxon>
        <taxon>Bacillus</taxon>
    </lineage>
</organism>
<dbReference type="Proteomes" id="UP001178888">
    <property type="component" value="Unassembled WGS sequence"/>
</dbReference>
<dbReference type="Gene3D" id="2.60.300.12">
    <property type="entry name" value="HesB-like domain"/>
    <property type="match status" value="1"/>
</dbReference>
<dbReference type="InterPro" id="IPR000361">
    <property type="entry name" value="ATAP_core_dom"/>
</dbReference>
<comment type="caution">
    <text evidence="3">The sequence shown here is derived from an EMBL/GenBank/DDBJ whole genome shotgun (WGS) entry which is preliminary data.</text>
</comment>
<feature type="domain" description="Core" evidence="1">
    <location>
        <begin position="1"/>
        <end position="86"/>
    </location>
</feature>
<evidence type="ECO:0000313" key="4">
    <source>
        <dbReference type="Proteomes" id="UP000295132"/>
    </source>
</evidence>
<dbReference type="EMBL" id="SMYO01000005">
    <property type="protein sequence ID" value="TDK61388.1"/>
    <property type="molecule type" value="Genomic_DNA"/>
</dbReference>
<dbReference type="RefSeq" id="WP_133334264.1">
    <property type="nucleotide sequence ID" value="NZ_JAVGVR010000001.1"/>
</dbReference>
<protein>
    <submittedName>
        <fullName evidence="3">Iron-sulfur cluster biosynthesis family protein</fullName>
    </submittedName>
</protein>